<keyword evidence="10" id="KW-1185">Reference proteome</keyword>
<comment type="cofactor">
    <cofactor evidence="1">
        <name>Zn(2+)</name>
        <dbReference type="ChEBI" id="CHEBI:29105"/>
    </cofactor>
</comment>
<dbReference type="EMBL" id="NBBJ01000005">
    <property type="protein sequence ID" value="OWK28610.1"/>
    <property type="molecule type" value="Genomic_DNA"/>
</dbReference>
<dbReference type="InterPro" id="IPR018392">
    <property type="entry name" value="LysM"/>
</dbReference>
<dbReference type="Proteomes" id="UP000197783">
    <property type="component" value="Unassembled WGS sequence"/>
</dbReference>
<evidence type="ECO:0000259" key="8">
    <source>
        <dbReference type="PROSITE" id="PS51782"/>
    </source>
</evidence>
<evidence type="ECO:0000256" key="4">
    <source>
        <dbReference type="ARBA" id="ARBA00022801"/>
    </source>
</evidence>
<dbReference type="InterPro" id="IPR051156">
    <property type="entry name" value="Mito/Outer_Membr_Metalloprot"/>
</dbReference>
<dbReference type="EC" id="3.4.-.-" evidence="9"/>
<dbReference type="GO" id="GO:0004222">
    <property type="term" value="F:metalloendopeptidase activity"/>
    <property type="evidence" value="ECO:0007669"/>
    <property type="project" value="InterPro"/>
</dbReference>
<evidence type="ECO:0000256" key="1">
    <source>
        <dbReference type="ARBA" id="ARBA00001947"/>
    </source>
</evidence>
<keyword evidence="6" id="KW-0482">Metalloprotease</keyword>
<dbReference type="Gene3D" id="3.30.2010.10">
    <property type="entry name" value="Metalloproteases ('zincins'), catalytic domain"/>
    <property type="match status" value="1"/>
</dbReference>
<keyword evidence="7" id="KW-0732">Signal</keyword>
<evidence type="ECO:0000313" key="9">
    <source>
        <dbReference type="EMBL" id="OWK28610.1"/>
    </source>
</evidence>
<dbReference type="PANTHER" id="PTHR22726:SF24">
    <property type="entry name" value="M48 FAMILY METALLOPEPTIDASE"/>
    <property type="match status" value="1"/>
</dbReference>
<accession>A0A245ZFT4</accession>
<evidence type="ECO:0000256" key="3">
    <source>
        <dbReference type="ARBA" id="ARBA00022723"/>
    </source>
</evidence>
<evidence type="ECO:0000256" key="2">
    <source>
        <dbReference type="ARBA" id="ARBA00022670"/>
    </source>
</evidence>
<dbReference type="Pfam" id="PF01435">
    <property type="entry name" value="Peptidase_M48"/>
    <property type="match status" value="1"/>
</dbReference>
<dbReference type="CDD" id="cd07324">
    <property type="entry name" value="M48C_Oma1-like"/>
    <property type="match status" value="1"/>
</dbReference>
<dbReference type="PROSITE" id="PS51782">
    <property type="entry name" value="LYSM"/>
    <property type="match status" value="1"/>
</dbReference>
<dbReference type="CDD" id="cd00118">
    <property type="entry name" value="LysM"/>
    <property type="match status" value="1"/>
</dbReference>
<evidence type="ECO:0000256" key="6">
    <source>
        <dbReference type="ARBA" id="ARBA00023049"/>
    </source>
</evidence>
<name>A0A245ZFT4_9SPHN</name>
<feature type="domain" description="LysM" evidence="8">
    <location>
        <begin position="429"/>
        <end position="476"/>
    </location>
</feature>
<reference evidence="9 10" key="1">
    <citation type="submission" date="2017-03" db="EMBL/GenBank/DDBJ databases">
        <title>Genome sequence of Sphingomonas mucosissima DSM 17494.</title>
        <authorList>
            <person name="Poehlein A."/>
            <person name="Wuebbeler J.H."/>
            <person name="Steinbuechel A."/>
            <person name="Daniel R."/>
        </authorList>
    </citation>
    <scope>NUCLEOTIDE SEQUENCE [LARGE SCALE GENOMIC DNA]</scope>
    <source>
        <strain evidence="9 10">DSM 17494</strain>
    </source>
</reference>
<sequence length="480" mass="49841">MRTFALITASAAMALSPIAAAAQTARAISQADRAQGTQANPQLVAEFGGRYNGPQAAFVERVGKRVALQSGLSNAQDDFTVQLLNSPAENAFAIPGGYIYVTRQLLALMNSEDELAFVMGHEVGHVAARHSAGRQRTNTLGGVLAGIVGAAAGNSALGQLVATGAQRASQLYGLKYGRDQEYQADGLGVRYVAGAGYDPGAAPLILGQLGASSSLTARASGNSTGGIPTWLSTHPSSTDRVARARALAQQASRAGTRPAQDVTFLRMLDGLRYDDDPAQGVVDGQTFRHPVMRIKFSAPAGYKIANSTEAVTVQGARGQAQLSAAPRGTTDPAAAVVQGFQALGARVSSDQVRMTSVGGRQAATATVSATANNQRVDATVIALPLAGATYLWTIVTPAQSGIAAFEPLLASFTTMSDAEVSAIRGKRIRIHTVRAGDTIDTLARQMAYGDLQRERFLTLNGLSPTAPLRPGMLVKLVVAG</sequence>
<evidence type="ECO:0000313" key="10">
    <source>
        <dbReference type="Proteomes" id="UP000197783"/>
    </source>
</evidence>
<gene>
    <name evidence="9" type="primary">bepA_7</name>
    <name evidence="9" type="ORF">SPMU_28720</name>
</gene>
<keyword evidence="5" id="KW-0862">Zinc</keyword>
<dbReference type="Pfam" id="PF01476">
    <property type="entry name" value="LysM"/>
    <property type="match status" value="1"/>
</dbReference>
<dbReference type="AlphaFoldDB" id="A0A245ZFT4"/>
<dbReference type="GO" id="GO:0046872">
    <property type="term" value="F:metal ion binding"/>
    <property type="evidence" value="ECO:0007669"/>
    <property type="project" value="UniProtKB-KW"/>
</dbReference>
<proteinExistence type="predicted"/>
<evidence type="ECO:0000256" key="5">
    <source>
        <dbReference type="ARBA" id="ARBA00022833"/>
    </source>
</evidence>
<dbReference type="GO" id="GO:0051603">
    <property type="term" value="P:proteolysis involved in protein catabolic process"/>
    <property type="evidence" value="ECO:0007669"/>
    <property type="project" value="TreeGrafter"/>
</dbReference>
<evidence type="ECO:0000256" key="7">
    <source>
        <dbReference type="SAM" id="SignalP"/>
    </source>
</evidence>
<dbReference type="InterPro" id="IPR001915">
    <property type="entry name" value="Peptidase_M48"/>
</dbReference>
<feature type="chain" id="PRO_5012851531" evidence="7">
    <location>
        <begin position="22"/>
        <end position="480"/>
    </location>
</feature>
<dbReference type="GO" id="GO:0016020">
    <property type="term" value="C:membrane"/>
    <property type="evidence" value="ECO:0007669"/>
    <property type="project" value="TreeGrafter"/>
</dbReference>
<feature type="signal peptide" evidence="7">
    <location>
        <begin position="1"/>
        <end position="21"/>
    </location>
</feature>
<comment type="caution">
    <text evidence="9">The sequence shown here is derived from an EMBL/GenBank/DDBJ whole genome shotgun (WGS) entry which is preliminary data.</text>
</comment>
<protein>
    <submittedName>
        <fullName evidence="9">Beta-barrel assembly-enhancing protease</fullName>
        <ecNumber evidence="9">3.4.-.-</ecNumber>
    </submittedName>
</protein>
<keyword evidence="4 9" id="KW-0378">Hydrolase</keyword>
<organism evidence="9 10">
    <name type="scientific">Sphingomonas mucosissima</name>
    <dbReference type="NCBI Taxonomy" id="370959"/>
    <lineage>
        <taxon>Bacteria</taxon>
        <taxon>Pseudomonadati</taxon>
        <taxon>Pseudomonadota</taxon>
        <taxon>Alphaproteobacteria</taxon>
        <taxon>Sphingomonadales</taxon>
        <taxon>Sphingomonadaceae</taxon>
        <taxon>Sphingomonas</taxon>
    </lineage>
</organism>
<keyword evidence="3" id="KW-0479">Metal-binding</keyword>
<dbReference type="PANTHER" id="PTHR22726">
    <property type="entry name" value="METALLOENDOPEPTIDASE OMA1"/>
    <property type="match status" value="1"/>
</dbReference>
<dbReference type="RefSeq" id="WP_245833340.1">
    <property type="nucleotide sequence ID" value="NZ_NBBJ01000005.1"/>
</dbReference>
<keyword evidence="2 9" id="KW-0645">Protease</keyword>